<dbReference type="Pfam" id="PF01715">
    <property type="entry name" value="IPPT"/>
    <property type="match status" value="1"/>
</dbReference>
<dbReference type="GO" id="GO:0006400">
    <property type="term" value="P:tRNA modification"/>
    <property type="evidence" value="ECO:0007669"/>
    <property type="project" value="TreeGrafter"/>
</dbReference>
<proteinExistence type="inferred from homology"/>
<protein>
    <recommendedName>
        <fullName evidence="10">tRNA dimethylallyltransferase</fullName>
        <ecNumber evidence="10">2.5.1.75</ecNumber>
    </recommendedName>
    <alternativeName>
        <fullName evidence="10">Dimethylallyl diphosphate:tRNA dimethylallyltransferase</fullName>
        <shortName evidence="10">DMAPP:tRNA dimethylallyltransferase</shortName>
        <shortName evidence="10">DMATase</shortName>
    </alternativeName>
    <alternativeName>
        <fullName evidence="10">Isopentenyl-diphosphate:tRNA isopentenyltransferase</fullName>
        <shortName evidence="10">IPP transferase</shortName>
        <shortName evidence="10">IPPT</shortName>
        <shortName evidence="10">IPTase</shortName>
    </alternativeName>
</protein>
<dbReference type="GO" id="GO:0005524">
    <property type="term" value="F:ATP binding"/>
    <property type="evidence" value="ECO:0007669"/>
    <property type="project" value="UniProtKB-UniRule"/>
</dbReference>
<dbReference type="Proteomes" id="UP000191554">
    <property type="component" value="Unassembled WGS sequence"/>
</dbReference>
<comment type="caution">
    <text evidence="14">The sequence shown here is derived from an EMBL/GenBank/DDBJ whole genome shotgun (WGS) entry which is preliminary data.</text>
</comment>
<accession>A0A1V4SIW4</accession>
<dbReference type="RefSeq" id="WP_080064860.1">
    <property type="nucleotide sequence ID" value="NZ_MZGX01000015.1"/>
</dbReference>
<comment type="cofactor">
    <cofactor evidence="1 10">
        <name>Mg(2+)</name>
        <dbReference type="ChEBI" id="CHEBI:18420"/>
    </cofactor>
</comment>
<evidence type="ECO:0000313" key="14">
    <source>
        <dbReference type="EMBL" id="OPX43713.1"/>
    </source>
</evidence>
<dbReference type="InterPro" id="IPR027417">
    <property type="entry name" value="P-loop_NTPase"/>
</dbReference>
<feature type="site" description="Interaction with substrate tRNA" evidence="10">
    <location>
        <position position="123"/>
    </location>
</feature>
<dbReference type="FunFam" id="1.10.20.140:FF:000001">
    <property type="entry name" value="tRNA dimethylallyltransferase"/>
    <property type="match status" value="1"/>
</dbReference>
<dbReference type="GO" id="GO:0052381">
    <property type="term" value="F:tRNA dimethylallyltransferase activity"/>
    <property type="evidence" value="ECO:0007669"/>
    <property type="project" value="UniProtKB-UniRule"/>
</dbReference>
<keyword evidence="4 10" id="KW-0808">Transferase</keyword>
<evidence type="ECO:0000256" key="7">
    <source>
        <dbReference type="ARBA" id="ARBA00022840"/>
    </source>
</evidence>
<evidence type="ECO:0000256" key="4">
    <source>
        <dbReference type="ARBA" id="ARBA00022679"/>
    </source>
</evidence>
<evidence type="ECO:0000313" key="15">
    <source>
        <dbReference type="Proteomes" id="UP000191554"/>
    </source>
</evidence>
<evidence type="ECO:0000256" key="6">
    <source>
        <dbReference type="ARBA" id="ARBA00022741"/>
    </source>
</evidence>
<keyword evidence="5 10" id="KW-0819">tRNA processing</keyword>
<evidence type="ECO:0000256" key="5">
    <source>
        <dbReference type="ARBA" id="ARBA00022694"/>
    </source>
</evidence>
<evidence type="ECO:0000256" key="13">
    <source>
        <dbReference type="RuleBase" id="RU003785"/>
    </source>
</evidence>
<evidence type="ECO:0000256" key="2">
    <source>
        <dbReference type="ARBA" id="ARBA00003213"/>
    </source>
</evidence>
<dbReference type="NCBIfam" id="TIGR00174">
    <property type="entry name" value="miaA"/>
    <property type="match status" value="1"/>
</dbReference>
<dbReference type="PANTHER" id="PTHR11088">
    <property type="entry name" value="TRNA DIMETHYLALLYLTRANSFERASE"/>
    <property type="match status" value="1"/>
</dbReference>
<dbReference type="PANTHER" id="PTHR11088:SF60">
    <property type="entry name" value="TRNA DIMETHYLALLYLTRANSFERASE"/>
    <property type="match status" value="1"/>
</dbReference>
<dbReference type="HAMAP" id="MF_00185">
    <property type="entry name" value="IPP_trans"/>
    <property type="match status" value="1"/>
</dbReference>
<comment type="catalytic activity">
    <reaction evidence="9 10 11">
        <text>adenosine(37) in tRNA + dimethylallyl diphosphate = N(6)-dimethylallyladenosine(37) in tRNA + diphosphate</text>
        <dbReference type="Rhea" id="RHEA:26482"/>
        <dbReference type="Rhea" id="RHEA-COMP:10162"/>
        <dbReference type="Rhea" id="RHEA-COMP:10375"/>
        <dbReference type="ChEBI" id="CHEBI:33019"/>
        <dbReference type="ChEBI" id="CHEBI:57623"/>
        <dbReference type="ChEBI" id="CHEBI:74411"/>
        <dbReference type="ChEBI" id="CHEBI:74415"/>
        <dbReference type="EC" id="2.5.1.75"/>
    </reaction>
</comment>
<organism evidence="14 15">
    <name type="scientific">Ruminiclostridium hungatei</name>
    <name type="common">Clostridium hungatei</name>
    <dbReference type="NCBI Taxonomy" id="48256"/>
    <lineage>
        <taxon>Bacteria</taxon>
        <taxon>Bacillati</taxon>
        <taxon>Bacillota</taxon>
        <taxon>Clostridia</taxon>
        <taxon>Eubacteriales</taxon>
        <taxon>Oscillospiraceae</taxon>
        <taxon>Ruminiclostridium</taxon>
    </lineage>
</organism>
<reference evidence="14 15" key="1">
    <citation type="submission" date="2017-03" db="EMBL/GenBank/DDBJ databases">
        <title>Genome sequence of Clostridium hungatei DSM 14427.</title>
        <authorList>
            <person name="Poehlein A."/>
            <person name="Daniel R."/>
        </authorList>
    </citation>
    <scope>NUCLEOTIDE SEQUENCE [LARGE SCALE GENOMIC DNA]</scope>
    <source>
        <strain evidence="14 15">DSM 14427</strain>
    </source>
</reference>
<dbReference type="STRING" id="48256.CLHUN_24330"/>
<keyword evidence="7 10" id="KW-0067">ATP-binding</keyword>
<dbReference type="AlphaFoldDB" id="A0A1V4SIW4"/>
<gene>
    <name evidence="10 14" type="primary">miaA</name>
    <name evidence="14" type="ORF">CLHUN_24330</name>
</gene>
<evidence type="ECO:0000256" key="1">
    <source>
        <dbReference type="ARBA" id="ARBA00001946"/>
    </source>
</evidence>
<dbReference type="Gene3D" id="3.40.50.300">
    <property type="entry name" value="P-loop containing nucleotide triphosphate hydrolases"/>
    <property type="match status" value="1"/>
</dbReference>
<dbReference type="InterPro" id="IPR039657">
    <property type="entry name" value="Dimethylallyltransferase"/>
</dbReference>
<feature type="binding site" evidence="10">
    <location>
        <begin position="11"/>
        <end position="16"/>
    </location>
    <ligand>
        <name>substrate</name>
    </ligand>
</feature>
<evidence type="ECO:0000256" key="3">
    <source>
        <dbReference type="ARBA" id="ARBA00005842"/>
    </source>
</evidence>
<comment type="similarity">
    <text evidence="3 10 13">Belongs to the IPP transferase family.</text>
</comment>
<comment type="caution">
    <text evidence="10">Lacks conserved residue(s) required for the propagation of feature annotation.</text>
</comment>
<evidence type="ECO:0000256" key="10">
    <source>
        <dbReference type="HAMAP-Rule" id="MF_00185"/>
    </source>
</evidence>
<dbReference type="SUPFAM" id="SSF52540">
    <property type="entry name" value="P-loop containing nucleoside triphosphate hydrolases"/>
    <property type="match status" value="2"/>
</dbReference>
<keyword evidence="8 10" id="KW-0460">Magnesium</keyword>
<feature type="region of interest" description="Interaction with substrate tRNA" evidence="10">
    <location>
        <begin position="34"/>
        <end position="37"/>
    </location>
</feature>
<feature type="binding site" evidence="10">
    <location>
        <begin position="9"/>
        <end position="16"/>
    </location>
    <ligand>
        <name>ATP</name>
        <dbReference type="ChEBI" id="CHEBI:30616"/>
    </ligand>
</feature>
<evidence type="ECO:0000256" key="8">
    <source>
        <dbReference type="ARBA" id="ARBA00022842"/>
    </source>
</evidence>
<comment type="function">
    <text evidence="2 10 12">Catalyzes the transfer of a dimethylallyl group onto the adenine at position 37 in tRNAs that read codons beginning with uridine, leading to the formation of N6-(dimethylallyl)adenosine (i(6)A).</text>
</comment>
<dbReference type="OrthoDB" id="9776390at2"/>
<name>A0A1V4SIW4_RUMHU</name>
<keyword evidence="6 10" id="KW-0547">Nucleotide-binding</keyword>
<evidence type="ECO:0000256" key="12">
    <source>
        <dbReference type="RuleBase" id="RU003784"/>
    </source>
</evidence>
<feature type="site" description="Interaction with substrate tRNA" evidence="10">
    <location>
        <position position="100"/>
    </location>
</feature>
<sequence length="311" mass="35933">MKEVIVIAGPTASGKTKLSIELAKRLNGEIISADSMQIYKYMDIGTAKPALDEMQGIKHYLIDELFPNEEFNVVRFKELAEKYIEEIFEKGKQPIIAGGTGLYISSLVNNINFSETECDWELRKQLSREAEENGPGYIHEKLKQVDPVAAAGIHPNNVKRVVRALEVYIQTQKPISYHNEKSREIPPKYKYVMLGLAMERDKLYDRINKRVDMMLENGLVNEVRRLIDLGYSDSITSMQGIGYKEILYYLRNEITLEEATELIRRETRRYAKRQLTWFKRINEIKWFSIDNSGNTNTIIDEVVAYIRSHGA</sequence>
<keyword evidence="15" id="KW-1185">Reference proteome</keyword>
<dbReference type="InterPro" id="IPR018022">
    <property type="entry name" value="IPT"/>
</dbReference>
<evidence type="ECO:0000256" key="9">
    <source>
        <dbReference type="ARBA" id="ARBA00049563"/>
    </source>
</evidence>
<comment type="subunit">
    <text evidence="10">Monomer.</text>
</comment>
<dbReference type="EMBL" id="MZGX01000015">
    <property type="protein sequence ID" value="OPX43713.1"/>
    <property type="molecule type" value="Genomic_DNA"/>
</dbReference>
<dbReference type="Gene3D" id="1.10.20.140">
    <property type="match status" value="1"/>
</dbReference>
<evidence type="ECO:0000256" key="11">
    <source>
        <dbReference type="RuleBase" id="RU003783"/>
    </source>
</evidence>
<dbReference type="EC" id="2.5.1.75" evidence="10"/>